<evidence type="ECO:0000256" key="1">
    <source>
        <dbReference type="ARBA" id="ARBA00022722"/>
    </source>
</evidence>
<dbReference type="EMBL" id="CP005385">
    <property type="protein sequence ID" value="AGK04213.1"/>
    <property type="molecule type" value="Genomic_DNA"/>
</dbReference>
<keyword evidence="4" id="KW-0255">Endonuclease</keyword>
<dbReference type="Pfam" id="PF00149">
    <property type="entry name" value="Metallophos"/>
    <property type="match status" value="1"/>
</dbReference>
<evidence type="ECO:0000256" key="4">
    <source>
        <dbReference type="RuleBase" id="RU363069"/>
    </source>
</evidence>
<dbReference type="OrthoDB" id="9773856at2"/>
<sequence length="387" mass="42845">MRILHTADWHLGKVLKGRERTPEIRQALQALLGLVRSERIELVLVAGDLFDRSVVSTEAEAAAFEFFVGLRELQVPALVIAGNHDSRERLEALSPLLSLTGATVFGNLRFAEQGGVVEALGARVALLPFLSERRLVKAGDLLQGDGAEWKKTYGQGMGLILKNLATGFSGDLNLLMAHLTVEGGQLGGGEFTFHTTNTYAIQPGDFPQTLSYVALGHLHRQQQVCEAPLAWYAGSLIQLDFGEGENSDRGALIVEVAPGLPARVHPIRERWGKPLKTFRLSRETLDRRWEEVRTFPGYSKIVIEGPGNAALRERLFKELPDLLEVEFHTPEAEIKGPTPVDTENLDWVEAYAEYRRTTTAKEASPELLEAFKQVYEEAHTPSNQPAH</sequence>
<gene>
    <name evidence="4" type="primary">sbcD</name>
    <name evidence="6" type="ordered locus">Mrub_0983</name>
    <name evidence="7" type="ORF">K649_04555</name>
</gene>
<protein>
    <recommendedName>
        <fullName evidence="4">Nuclease SbcCD subunit D</fullName>
    </recommendedName>
</protein>
<reference evidence="6 8" key="1">
    <citation type="journal article" date="2010" name="Stand. Genomic Sci.">
        <title>Complete genome sequence of Meiothermus ruber type strain (21).</title>
        <authorList>
            <person name="Tindall B.J."/>
            <person name="Sikorski J."/>
            <person name="Lucas S."/>
            <person name="Goltsman E."/>
            <person name="Copeland A."/>
            <person name="Glavina Del Rio T."/>
            <person name="Nolan M."/>
            <person name="Tice H."/>
            <person name="Cheng J.F."/>
            <person name="Han C."/>
            <person name="Pitluck S."/>
            <person name="Liolios K."/>
            <person name="Ivanova N."/>
            <person name="Mavromatis K."/>
            <person name="Ovchinnikova G."/>
            <person name="Pati A."/>
            <person name="Fahnrich R."/>
            <person name="Goodwin L."/>
            <person name="Chen A."/>
            <person name="Palaniappan K."/>
            <person name="Land M."/>
            <person name="Hauser L."/>
            <person name="Chang Y.J."/>
            <person name="Jeffries C.D."/>
            <person name="Rohde M."/>
            <person name="Goker M."/>
            <person name="Woyke T."/>
            <person name="Bristow J."/>
            <person name="Eisen J.A."/>
            <person name="Markowitz V."/>
            <person name="Hugenholtz P."/>
            <person name="Kyrpides N.C."/>
            <person name="Klenk H.P."/>
            <person name="Lapidus A."/>
        </authorList>
    </citation>
    <scope>NUCLEOTIDE SEQUENCE [LARGE SCALE GENOMIC DNA]</scope>
    <source>
        <strain evidence="8">ATCC 35948 / DSM 1279 / VKM B-1258 / 21</strain>
        <strain evidence="6">DSM 1279</strain>
    </source>
</reference>
<dbReference type="PATRIC" id="fig|504728.9.peg.941"/>
<feature type="domain" description="Calcineurin-like phosphoesterase" evidence="5">
    <location>
        <begin position="1"/>
        <end position="219"/>
    </location>
</feature>
<dbReference type="NCBIfam" id="TIGR00619">
    <property type="entry name" value="sbcd"/>
    <property type="match status" value="1"/>
</dbReference>
<evidence type="ECO:0000313" key="8">
    <source>
        <dbReference type="Proteomes" id="UP000006655"/>
    </source>
</evidence>
<dbReference type="KEGG" id="mrb:Mrub_0983"/>
<keyword evidence="4" id="KW-0233">DNA recombination</keyword>
<keyword evidence="4" id="KW-0235">DNA replication</keyword>
<reference evidence="7 9" key="3">
    <citation type="submission" date="2013-04" db="EMBL/GenBank/DDBJ databases">
        <authorList>
            <person name="Chin J."/>
            <person name="Alexander D.H."/>
            <person name="Marks P."/>
            <person name="Korlach J."/>
            <person name="Clum A."/>
            <person name="Copeland A."/>
        </authorList>
    </citation>
    <scope>NUCLEOTIDE SEQUENCE [LARGE SCALE GENOMIC DNA]</scope>
    <source>
        <strain evidence="9">ATCC 35948 / DSM 1279 / VKM B-1258 / 21</strain>
        <strain evidence="7">DSM 1279</strain>
    </source>
</reference>
<dbReference type="RefSeq" id="WP_013013267.1">
    <property type="nucleotide sequence ID" value="NC_013946.1"/>
</dbReference>
<dbReference type="InterPro" id="IPR050535">
    <property type="entry name" value="DNA_Repair-Maintenance_Comp"/>
</dbReference>
<dbReference type="KEGG" id="mre:K649_04555"/>
<organism evidence="7 9">
    <name type="scientific">Meiothermus ruber (strain ATCC 35948 / DSM 1279 / VKM B-1258 / 21)</name>
    <name type="common">Thermus ruber</name>
    <dbReference type="NCBI Taxonomy" id="504728"/>
    <lineage>
        <taxon>Bacteria</taxon>
        <taxon>Thermotogati</taxon>
        <taxon>Deinococcota</taxon>
        <taxon>Deinococci</taxon>
        <taxon>Thermales</taxon>
        <taxon>Thermaceae</taxon>
        <taxon>Meiothermus</taxon>
    </lineage>
</organism>
<accession>D3PQL5</accession>
<keyword evidence="3 4" id="KW-0269">Exonuclease</keyword>
<dbReference type="PANTHER" id="PTHR30337">
    <property type="entry name" value="COMPONENT OF ATP-DEPENDENT DSDNA EXONUCLEASE"/>
    <property type="match status" value="1"/>
</dbReference>
<name>D3PQL5_MEIRD</name>
<dbReference type="GO" id="GO:0008408">
    <property type="term" value="F:3'-5' exonuclease activity"/>
    <property type="evidence" value="ECO:0007669"/>
    <property type="project" value="InterPro"/>
</dbReference>
<reference evidence="7" key="2">
    <citation type="submission" date="2013-04" db="EMBL/GenBank/DDBJ databases">
        <title>Non-Hybrid, Finished Microbial Genome Assemblies from Long-Read SMRT Sequencing Data.</title>
        <authorList>
            <person name="Klammer A."/>
            <person name="Drake J."/>
            <person name="Heiner C."/>
            <person name="Clum A."/>
            <person name="Copeland A."/>
            <person name="Huddleston J."/>
            <person name="Eichler E."/>
            <person name="Turner S.W."/>
        </authorList>
    </citation>
    <scope>NUCLEOTIDE SEQUENCE</scope>
    <source>
        <strain evidence="7">DSM 1279</strain>
    </source>
</reference>
<comment type="similarity">
    <text evidence="4">Belongs to the SbcD family.</text>
</comment>
<evidence type="ECO:0000256" key="3">
    <source>
        <dbReference type="ARBA" id="ARBA00022839"/>
    </source>
</evidence>
<comment type="function">
    <text evidence="4">SbcCD cleaves DNA hairpin structures. These structures can inhibit DNA replication and are intermediates in certain DNA recombination reactions. The complex acts as a 3'-&gt;5' double strand exonuclease that can open hairpins. It also has a 5' single-strand endonuclease activity.</text>
</comment>
<dbReference type="PANTHER" id="PTHR30337:SF0">
    <property type="entry name" value="NUCLEASE SBCCD SUBUNIT D"/>
    <property type="match status" value="1"/>
</dbReference>
<evidence type="ECO:0000313" key="7">
    <source>
        <dbReference type="EMBL" id="AGK04213.1"/>
    </source>
</evidence>
<dbReference type="GO" id="GO:0006260">
    <property type="term" value="P:DNA replication"/>
    <property type="evidence" value="ECO:0007669"/>
    <property type="project" value="UniProtKB-KW"/>
</dbReference>
<evidence type="ECO:0000256" key="2">
    <source>
        <dbReference type="ARBA" id="ARBA00022801"/>
    </source>
</evidence>
<dbReference type="InterPro" id="IPR041796">
    <property type="entry name" value="Mre11_N"/>
</dbReference>
<proteinExistence type="inferred from homology"/>
<dbReference type="CDD" id="cd00840">
    <property type="entry name" value="MPP_Mre11_N"/>
    <property type="match status" value="1"/>
</dbReference>
<dbReference type="eggNOG" id="COG0420">
    <property type="taxonomic scope" value="Bacteria"/>
</dbReference>
<evidence type="ECO:0000313" key="9">
    <source>
        <dbReference type="Proteomes" id="UP000013026"/>
    </source>
</evidence>
<dbReference type="SUPFAM" id="SSF56300">
    <property type="entry name" value="Metallo-dependent phosphatases"/>
    <property type="match status" value="1"/>
</dbReference>
<dbReference type="Proteomes" id="UP000013026">
    <property type="component" value="Chromosome"/>
</dbReference>
<comment type="subunit">
    <text evidence="4">Heterodimer of SbcC and SbcD.</text>
</comment>
<dbReference type="GO" id="GO:0006310">
    <property type="term" value="P:DNA recombination"/>
    <property type="evidence" value="ECO:0007669"/>
    <property type="project" value="UniProtKB-KW"/>
</dbReference>
<dbReference type="GO" id="GO:0004519">
    <property type="term" value="F:endonuclease activity"/>
    <property type="evidence" value="ECO:0007669"/>
    <property type="project" value="UniProtKB-KW"/>
</dbReference>
<keyword evidence="2 4" id="KW-0378">Hydrolase</keyword>
<dbReference type="InterPro" id="IPR004593">
    <property type="entry name" value="SbcD"/>
</dbReference>
<dbReference type="InterPro" id="IPR029052">
    <property type="entry name" value="Metallo-depent_PP-like"/>
</dbReference>
<dbReference type="STRING" id="504728.K649_04555"/>
<evidence type="ECO:0000313" key="6">
    <source>
        <dbReference type="EMBL" id="ADD27748.1"/>
    </source>
</evidence>
<dbReference type="EMBL" id="CP001743">
    <property type="protein sequence ID" value="ADD27748.1"/>
    <property type="molecule type" value="Genomic_DNA"/>
</dbReference>
<evidence type="ECO:0000259" key="5">
    <source>
        <dbReference type="Pfam" id="PF00149"/>
    </source>
</evidence>
<keyword evidence="1 4" id="KW-0540">Nuclease</keyword>
<dbReference type="Proteomes" id="UP000006655">
    <property type="component" value="Chromosome"/>
</dbReference>
<dbReference type="Gene3D" id="3.60.21.10">
    <property type="match status" value="1"/>
</dbReference>
<dbReference type="AlphaFoldDB" id="D3PQL5"/>
<keyword evidence="8" id="KW-1185">Reference proteome</keyword>
<dbReference type="InterPro" id="IPR004843">
    <property type="entry name" value="Calcineurin-like_PHP"/>
</dbReference>